<comment type="caution">
    <text evidence="1">The sequence shown here is derived from an EMBL/GenBank/DDBJ whole genome shotgun (WGS) entry which is preliminary data.</text>
</comment>
<keyword evidence="2" id="KW-1185">Reference proteome</keyword>
<proteinExistence type="predicted"/>
<evidence type="ECO:0000313" key="2">
    <source>
        <dbReference type="Proteomes" id="UP000826234"/>
    </source>
</evidence>
<accession>A0ABQ7SFV1</accession>
<protein>
    <submittedName>
        <fullName evidence="1">Uncharacterized protein</fullName>
    </submittedName>
</protein>
<dbReference type="Proteomes" id="UP000826234">
    <property type="component" value="Unassembled WGS sequence"/>
</dbReference>
<organism evidence="1 2">
    <name type="scientific">Phrynosoma platyrhinos</name>
    <name type="common">Desert horned lizard</name>
    <dbReference type="NCBI Taxonomy" id="52577"/>
    <lineage>
        <taxon>Eukaryota</taxon>
        <taxon>Metazoa</taxon>
        <taxon>Chordata</taxon>
        <taxon>Craniata</taxon>
        <taxon>Vertebrata</taxon>
        <taxon>Euteleostomi</taxon>
        <taxon>Lepidosauria</taxon>
        <taxon>Squamata</taxon>
        <taxon>Bifurcata</taxon>
        <taxon>Unidentata</taxon>
        <taxon>Episquamata</taxon>
        <taxon>Toxicofera</taxon>
        <taxon>Iguania</taxon>
        <taxon>Phrynosomatidae</taxon>
        <taxon>Phrynosomatinae</taxon>
        <taxon>Phrynosoma</taxon>
    </lineage>
</organism>
<reference evidence="1 2" key="1">
    <citation type="journal article" date="2022" name="Gigascience">
        <title>A chromosome-level genome assembly and annotation of the desert horned lizard, Phrynosoma platyrhinos, provides insight into chromosomal rearrangements among reptiles.</title>
        <authorList>
            <person name="Koochekian N."/>
            <person name="Ascanio A."/>
            <person name="Farleigh K."/>
            <person name="Card D.C."/>
            <person name="Schield D.R."/>
            <person name="Castoe T.A."/>
            <person name="Jezkova T."/>
        </authorList>
    </citation>
    <scope>NUCLEOTIDE SEQUENCE [LARGE SCALE GENOMIC DNA]</scope>
    <source>
        <strain evidence="1">NK-2021</strain>
    </source>
</reference>
<evidence type="ECO:0000313" key="1">
    <source>
        <dbReference type="EMBL" id="KAH0616190.1"/>
    </source>
</evidence>
<dbReference type="EMBL" id="JAIPUX010005290">
    <property type="protein sequence ID" value="KAH0616190.1"/>
    <property type="molecule type" value="Genomic_DNA"/>
</dbReference>
<gene>
    <name evidence="1" type="ORF">JD844_027127</name>
</gene>
<sequence length="99" mass="11711">MSFSCKEQKKSFEKLKRLLHICPEQRMQQDILQFVSELEHNICSRMLLVVCVYSAHKPSIKYKIHSFPQIHACLKTNRAFQCLPSKTQLQLCQVIIYQK</sequence>
<name>A0ABQ7SFV1_PHRPL</name>